<keyword evidence="2" id="KW-1133">Transmembrane helix</keyword>
<feature type="compositionally biased region" description="Low complexity" evidence="1">
    <location>
        <begin position="186"/>
        <end position="195"/>
    </location>
</feature>
<accession>A0A179FI70</accession>
<name>A0A179FI70_METCM</name>
<comment type="caution">
    <text evidence="3">The sequence shown here is derived from an EMBL/GenBank/DDBJ whole genome shotgun (WGS) entry which is preliminary data.</text>
</comment>
<evidence type="ECO:0000256" key="2">
    <source>
        <dbReference type="SAM" id="Phobius"/>
    </source>
</evidence>
<feature type="region of interest" description="Disordered" evidence="1">
    <location>
        <begin position="176"/>
        <end position="195"/>
    </location>
</feature>
<dbReference type="Proteomes" id="UP000078397">
    <property type="component" value="Unassembled WGS sequence"/>
</dbReference>
<dbReference type="RefSeq" id="XP_018142570.1">
    <property type="nucleotide sequence ID" value="XM_018285434.1"/>
</dbReference>
<evidence type="ECO:0000313" key="4">
    <source>
        <dbReference type="Proteomes" id="UP000078397"/>
    </source>
</evidence>
<evidence type="ECO:0000313" key="3">
    <source>
        <dbReference type="EMBL" id="OAQ65256.1"/>
    </source>
</evidence>
<dbReference type="EMBL" id="LSBJ02000005">
    <property type="protein sequence ID" value="OAQ65256.1"/>
    <property type="molecule type" value="Genomic_DNA"/>
</dbReference>
<dbReference type="STRING" id="1380566.A0A179FI70"/>
<evidence type="ECO:0000256" key="1">
    <source>
        <dbReference type="SAM" id="MobiDB-lite"/>
    </source>
</evidence>
<gene>
    <name evidence="3" type="ORF">VFPPC_06396</name>
</gene>
<sequence>MLLHQPYSTTVLFITYTITLANANLIYQTRTSDAPPLPAAVTAPPLTGSPVPELMKRDGSTLCGYVFGTVPWSSCLGGDTCHFDSIYSVLGCCGTGVCDLATSCQPYNSQSPASVASADSTTFCSTDPQLPSCAVLSYAGSLYHGFTRPVCGTAAETLPIYYYLNKTGIKTTIGSRTTTMPPGPPVVATTSPSSSSSTPVGAIVGGVVGGIGALAMLALVAFLILRQRKNNANAQRAVVTEYHPPPLDQMQGYDPNYDRMNRSSVAKSPVNTVSGMPMSSPPGYQHQATFDGSQTSTPAAMNSPGYNMGHEQSVAYEMPILRQERQIQEMPSNS</sequence>
<dbReference type="OrthoDB" id="4757494at2759"/>
<dbReference type="AlphaFoldDB" id="A0A179FI70"/>
<keyword evidence="2" id="KW-0472">Membrane</keyword>
<dbReference type="KEGG" id="pchm:VFPPC_06396"/>
<keyword evidence="2" id="KW-0812">Transmembrane</keyword>
<keyword evidence="4" id="KW-1185">Reference proteome</keyword>
<dbReference type="GeneID" id="28849428"/>
<protein>
    <submittedName>
        <fullName evidence="3">Yip1 domain-containing protein</fullName>
    </submittedName>
</protein>
<reference evidence="3 4" key="1">
    <citation type="journal article" date="2016" name="PLoS Pathog.">
        <title>Biosynthesis of antibiotic leucinostatins in bio-control fungus Purpureocillium lilacinum and their inhibition on phytophthora revealed by genome mining.</title>
        <authorList>
            <person name="Wang G."/>
            <person name="Liu Z."/>
            <person name="Lin R."/>
            <person name="Li E."/>
            <person name="Mao Z."/>
            <person name="Ling J."/>
            <person name="Yang Y."/>
            <person name="Yin W.B."/>
            <person name="Xie B."/>
        </authorList>
    </citation>
    <scope>NUCLEOTIDE SEQUENCE [LARGE SCALE GENOMIC DNA]</scope>
    <source>
        <strain evidence="3">170</strain>
    </source>
</reference>
<proteinExistence type="predicted"/>
<feature type="transmembrane region" description="Helical" evidence="2">
    <location>
        <begin position="200"/>
        <end position="225"/>
    </location>
</feature>
<organism evidence="3 4">
    <name type="scientific">Pochonia chlamydosporia 170</name>
    <dbReference type="NCBI Taxonomy" id="1380566"/>
    <lineage>
        <taxon>Eukaryota</taxon>
        <taxon>Fungi</taxon>
        <taxon>Dikarya</taxon>
        <taxon>Ascomycota</taxon>
        <taxon>Pezizomycotina</taxon>
        <taxon>Sordariomycetes</taxon>
        <taxon>Hypocreomycetidae</taxon>
        <taxon>Hypocreales</taxon>
        <taxon>Clavicipitaceae</taxon>
        <taxon>Pochonia</taxon>
    </lineage>
</organism>